<reference evidence="6 7" key="1">
    <citation type="journal article" date="2006" name="Science">
        <title>Phytophthora genome sequences uncover evolutionary origins and mechanisms of pathogenesis.</title>
        <authorList>
            <person name="Tyler B.M."/>
            <person name="Tripathy S."/>
            <person name="Zhang X."/>
            <person name="Dehal P."/>
            <person name="Jiang R.H."/>
            <person name="Aerts A."/>
            <person name="Arredondo F.D."/>
            <person name="Baxter L."/>
            <person name="Bensasson D."/>
            <person name="Beynon J.L."/>
            <person name="Chapman J."/>
            <person name="Damasceno C.M."/>
            <person name="Dorrance A.E."/>
            <person name="Dou D."/>
            <person name="Dickerman A.W."/>
            <person name="Dubchak I.L."/>
            <person name="Garbelotto M."/>
            <person name="Gijzen M."/>
            <person name="Gordon S.G."/>
            <person name="Govers F."/>
            <person name="Grunwald N.J."/>
            <person name="Huang W."/>
            <person name="Ivors K.L."/>
            <person name="Jones R.W."/>
            <person name="Kamoun S."/>
            <person name="Krampis K."/>
            <person name="Lamour K.H."/>
            <person name="Lee M.K."/>
            <person name="McDonald W.H."/>
            <person name="Medina M."/>
            <person name="Meijer H.J."/>
            <person name="Nordberg E.K."/>
            <person name="Maclean D.J."/>
            <person name="Ospina-Giraldo M.D."/>
            <person name="Morris P.F."/>
            <person name="Phuntumart V."/>
            <person name="Putnam N.H."/>
            <person name="Rash S."/>
            <person name="Rose J.K."/>
            <person name="Sakihama Y."/>
            <person name="Salamov A.A."/>
            <person name="Savidor A."/>
            <person name="Scheuring C.F."/>
            <person name="Smith B.M."/>
            <person name="Sobral B.W."/>
            <person name="Terry A."/>
            <person name="Torto-Alalibo T.A."/>
            <person name="Win J."/>
            <person name="Xu Z."/>
            <person name="Zhang H."/>
            <person name="Grigoriev I.V."/>
            <person name="Rokhsar D.S."/>
            <person name="Boore J.L."/>
        </authorList>
    </citation>
    <scope>NUCLEOTIDE SEQUENCE [LARGE SCALE GENOMIC DNA]</scope>
    <source>
        <strain evidence="6 7">P6497</strain>
    </source>
</reference>
<dbReference type="EMBL" id="JH159153">
    <property type="protein sequence ID" value="EGZ19657.1"/>
    <property type="molecule type" value="Genomic_DNA"/>
</dbReference>
<feature type="signal peptide" evidence="4">
    <location>
        <begin position="1"/>
        <end position="18"/>
    </location>
</feature>
<protein>
    <submittedName>
        <fullName evidence="6">CBEL-like protein</fullName>
    </submittedName>
</protein>
<feature type="chain" id="PRO_5003471818" evidence="4">
    <location>
        <begin position="19"/>
        <end position="362"/>
    </location>
</feature>
<dbReference type="PROSITE" id="PS50948">
    <property type="entry name" value="PAN"/>
    <property type="match status" value="2"/>
</dbReference>
<keyword evidence="1 4" id="KW-0732">Signal</keyword>
<evidence type="ECO:0000313" key="6">
    <source>
        <dbReference type="EMBL" id="EGZ19657.1"/>
    </source>
</evidence>
<dbReference type="GO" id="GO:0006508">
    <property type="term" value="P:proteolysis"/>
    <property type="evidence" value="ECO:0007669"/>
    <property type="project" value="InterPro"/>
</dbReference>
<accession>G4Z802</accession>
<evidence type="ECO:0000256" key="3">
    <source>
        <dbReference type="ARBA" id="ARBA00023157"/>
    </source>
</evidence>
<keyword evidence="7" id="KW-1185">Reference proteome</keyword>
<dbReference type="GeneID" id="20638361"/>
<dbReference type="GO" id="GO:0030248">
    <property type="term" value="F:cellulose binding"/>
    <property type="evidence" value="ECO:0007669"/>
    <property type="project" value="InterPro"/>
</dbReference>
<dbReference type="GO" id="GO:0005576">
    <property type="term" value="C:extracellular region"/>
    <property type="evidence" value="ECO:0007669"/>
    <property type="project" value="InterPro"/>
</dbReference>
<name>G4Z802_PHYSP</name>
<dbReference type="InterPro" id="IPR000254">
    <property type="entry name" value="CBD"/>
</dbReference>
<evidence type="ECO:0000256" key="1">
    <source>
        <dbReference type="ARBA" id="ARBA00022729"/>
    </source>
</evidence>
<organism evidence="6 7">
    <name type="scientific">Phytophthora sojae (strain P6497)</name>
    <name type="common">Soybean stem and root rot agent</name>
    <name type="synonym">Phytophthora megasperma f. sp. glycines</name>
    <dbReference type="NCBI Taxonomy" id="1094619"/>
    <lineage>
        <taxon>Eukaryota</taxon>
        <taxon>Sar</taxon>
        <taxon>Stramenopiles</taxon>
        <taxon>Oomycota</taxon>
        <taxon>Peronosporomycetes</taxon>
        <taxon>Peronosporales</taxon>
        <taxon>Peronosporaceae</taxon>
        <taxon>Phytophthora</taxon>
    </lineage>
</organism>
<dbReference type="CDD" id="cd01100">
    <property type="entry name" value="APPLE_Factor_XI_like"/>
    <property type="match status" value="2"/>
</dbReference>
<dbReference type="PANTHER" id="PTHR33946:SF4">
    <property type="entry name" value="COAGULATION FACTOR XI"/>
    <property type="match status" value="1"/>
</dbReference>
<dbReference type="InParanoid" id="G4Z802"/>
<evidence type="ECO:0000313" key="7">
    <source>
        <dbReference type="Proteomes" id="UP000002640"/>
    </source>
</evidence>
<keyword evidence="3" id="KW-1015">Disulfide bond</keyword>
<dbReference type="Proteomes" id="UP000002640">
    <property type="component" value="Unassembled WGS sequence"/>
</dbReference>
<evidence type="ECO:0000256" key="4">
    <source>
        <dbReference type="SAM" id="SignalP"/>
    </source>
</evidence>
<dbReference type="SMART" id="SM00236">
    <property type="entry name" value="fCBD"/>
    <property type="match status" value="2"/>
</dbReference>
<dbReference type="SMART" id="SM00223">
    <property type="entry name" value="APPLE"/>
    <property type="match status" value="3"/>
</dbReference>
<dbReference type="GO" id="GO:0005975">
    <property type="term" value="P:carbohydrate metabolic process"/>
    <property type="evidence" value="ECO:0007669"/>
    <property type="project" value="InterPro"/>
</dbReference>
<dbReference type="InterPro" id="IPR000177">
    <property type="entry name" value="Apple"/>
</dbReference>
<dbReference type="PANTHER" id="PTHR33946">
    <property type="match status" value="1"/>
</dbReference>
<dbReference type="OMA" id="GYYQCID"/>
<dbReference type="Pfam" id="PF14295">
    <property type="entry name" value="PAN_4"/>
    <property type="match status" value="3"/>
</dbReference>
<keyword evidence="2" id="KW-0677">Repeat</keyword>
<feature type="domain" description="Apple" evidence="5">
    <location>
        <begin position="67"/>
        <end position="148"/>
    </location>
</feature>
<dbReference type="AlphaFoldDB" id="G4Z802"/>
<dbReference type="InterPro" id="IPR003609">
    <property type="entry name" value="Pan_app"/>
</dbReference>
<evidence type="ECO:0000256" key="2">
    <source>
        <dbReference type="ARBA" id="ARBA00022737"/>
    </source>
</evidence>
<dbReference type="Gene3D" id="3.50.4.10">
    <property type="entry name" value="Hepatocyte Growth Factor"/>
    <property type="match status" value="3"/>
</dbReference>
<dbReference type="RefSeq" id="XP_009522374.1">
    <property type="nucleotide sequence ID" value="XM_009524079.1"/>
</dbReference>
<proteinExistence type="predicted"/>
<sequence length="362" mass="38929">MKVSAVTALLAGWTTASSAQFHIRCQNTIGGPCGDSSRSREINCCDYGYCQPWNSGYYQCLDKPELCPDQETDIDYYGNDLEAIRGVRPDECCDRCASTSGCAAYTFVNENPDGITSCYLKSSTAGRVEKKGAVSATYKDFVPSNDTCTAKLWDGCGNSNAGTTCCPDDTYCQPWNAGYYQCIDKPDQCPDQETNIDYNGNDLKTIFGIQPDECCNWCASTSGCAAYTFVNENPDGKTACYLKSSTAGRIAKKGAVSAAYKDFVEPLCPAKVGDSCGNANSGSGCCPDGAFCQPWNPGYYHVKKGLLPDSCCDACIKDSDCFAFTFVNKNNDGQSECYLKTGSGTRQYNAAAISAFKVVAVE</sequence>
<gene>
    <name evidence="6" type="ORF">PHYSODRAFT_253327</name>
</gene>
<dbReference type="KEGG" id="psoj:PHYSODRAFT_253327"/>
<evidence type="ECO:0000259" key="5">
    <source>
        <dbReference type="PROSITE" id="PS50948"/>
    </source>
</evidence>
<feature type="domain" description="Apple" evidence="5">
    <location>
        <begin position="189"/>
        <end position="268"/>
    </location>
</feature>